<feature type="compositionally biased region" description="Polar residues" evidence="1">
    <location>
        <begin position="21"/>
        <end position="36"/>
    </location>
</feature>
<dbReference type="Proteomes" id="UP000053424">
    <property type="component" value="Unassembled WGS sequence"/>
</dbReference>
<evidence type="ECO:0000313" key="3">
    <source>
        <dbReference type="Proteomes" id="UP000053424"/>
    </source>
</evidence>
<feature type="region of interest" description="Disordered" evidence="1">
    <location>
        <begin position="1"/>
        <end position="42"/>
    </location>
</feature>
<sequence>MFRHERPSLSESPSMKLRPKGQTSLMTKTPFRNRSQGRVLGQPPGQAICLILTPLPQVRREEMRSQT</sequence>
<reference evidence="2 3" key="1">
    <citation type="submission" date="2014-04" db="EMBL/GenBank/DDBJ databases">
        <authorList>
            <consortium name="DOE Joint Genome Institute"/>
            <person name="Kuo A."/>
            <person name="Gay G."/>
            <person name="Dore J."/>
            <person name="Kohler A."/>
            <person name="Nagy L.G."/>
            <person name="Floudas D."/>
            <person name="Copeland A."/>
            <person name="Barry K.W."/>
            <person name="Cichocki N."/>
            <person name="Veneault-Fourrey C."/>
            <person name="LaButti K."/>
            <person name="Lindquist E.A."/>
            <person name="Lipzen A."/>
            <person name="Lundell T."/>
            <person name="Morin E."/>
            <person name="Murat C."/>
            <person name="Sun H."/>
            <person name="Tunlid A."/>
            <person name="Henrissat B."/>
            <person name="Grigoriev I.V."/>
            <person name="Hibbett D.S."/>
            <person name="Martin F."/>
            <person name="Nordberg H.P."/>
            <person name="Cantor M.N."/>
            <person name="Hua S.X."/>
        </authorList>
    </citation>
    <scope>NUCLEOTIDE SEQUENCE [LARGE SCALE GENOMIC DNA]</scope>
    <source>
        <strain evidence="3">h7</strain>
    </source>
</reference>
<keyword evidence="3" id="KW-1185">Reference proteome</keyword>
<accession>A0A0C2XPU8</accession>
<dbReference type="AlphaFoldDB" id="A0A0C2XPU8"/>
<protein>
    <submittedName>
        <fullName evidence="2">Uncharacterized protein</fullName>
    </submittedName>
</protein>
<evidence type="ECO:0000256" key="1">
    <source>
        <dbReference type="SAM" id="MobiDB-lite"/>
    </source>
</evidence>
<dbReference type="HOGENOM" id="CLU_2812651_0_0_1"/>
<organism evidence="2 3">
    <name type="scientific">Hebeloma cylindrosporum</name>
    <dbReference type="NCBI Taxonomy" id="76867"/>
    <lineage>
        <taxon>Eukaryota</taxon>
        <taxon>Fungi</taxon>
        <taxon>Dikarya</taxon>
        <taxon>Basidiomycota</taxon>
        <taxon>Agaricomycotina</taxon>
        <taxon>Agaricomycetes</taxon>
        <taxon>Agaricomycetidae</taxon>
        <taxon>Agaricales</taxon>
        <taxon>Agaricineae</taxon>
        <taxon>Hymenogastraceae</taxon>
        <taxon>Hebeloma</taxon>
    </lineage>
</organism>
<name>A0A0C2XPU8_HEBCY</name>
<dbReference type="EMBL" id="KN831785">
    <property type="protein sequence ID" value="KIM39618.1"/>
    <property type="molecule type" value="Genomic_DNA"/>
</dbReference>
<evidence type="ECO:0000313" key="2">
    <source>
        <dbReference type="EMBL" id="KIM39618.1"/>
    </source>
</evidence>
<gene>
    <name evidence="2" type="ORF">M413DRAFT_447094</name>
</gene>
<proteinExistence type="predicted"/>
<reference evidence="3" key="2">
    <citation type="submission" date="2015-01" db="EMBL/GenBank/DDBJ databases">
        <title>Evolutionary Origins and Diversification of the Mycorrhizal Mutualists.</title>
        <authorList>
            <consortium name="DOE Joint Genome Institute"/>
            <consortium name="Mycorrhizal Genomics Consortium"/>
            <person name="Kohler A."/>
            <person name="Kuo A."/>
            <person name="Nagy L.G."/>
            <person name="Floudas D."/>
            <person name="Copeland A."/>
            <person name="Barry K.W."/>
            <person name="Cichocki N."/>
            <person name="Veneault-Fourrey C."/>
            <person name="LaButti K."/>
            <person name="Lindquist E.A."/>
            <person name="Lipzen A."/>
            <person name="Lundell T."/>
            <person name="Morin E."/>
            <person name="Murat C."/>
            <person name="Riley R."/>
            <person name="Ohm R."/>
            <person name="Sun H."/>
            <person name="Tunlid A."/>
            <person name="Henrissat B."/>
            <person name="Grigoriev I.V."/>
            <person name="Hibbett D.S."/>
            <person name="Martin F."/>
        </authorList>
    </citation>
    <scope>NUCLEOTIDE SEQUENCE [LARGE SCALE GENOMIC DNA]</scope>
    <source>
        <strain evidence="3">h7</strain>
    </source>
</reference>